<dbReference type="PANTHER" id="PTHR43649:SF29">
    <property type="entry name" value="OSMOPROTECTIVE COMPOUNDS-BINDING PROTEIN GGTB"/>
    <property type="match status" value="1"/>
</dbReference>
<dbReference type="Pfam" id="PF01547">
    <property type="entry name" value="SBP_bac_1"/>
    <property type="match status" value="1"/>
</dbReference>
<dbReference type="InterPro" id="IPR050490">
    <property type="entry name" value="Bact_solute-bd_prot1"/>
</dbReference>
<evidence type="ECO:0000256" key="1">
    <source>
        <dbReference type="ARBA" id="ARBA00008520"/>
    </source>
</evidence>
<sequence>MTNRRLPAALCVLATGALLAACSNTATPPGGGTASAALRIASNSSEKIALDAAIAAFKRANPGIDVQVTYADTDPYLTTLRTQLSSGTAPDVFFAFPAKGNAGAVQVLAPSGYLQDLSARPWAGQVPQDVKTVTQAGGKQYLLPVTFTGIGAIYNKKAMREVGGSEPTTWKDVLDLCDKARTAGRTAFALGNQTPWVTQLIDYALVSTLVYTPGSTFDADLAGGRTSFAASTGWKGAMDKYLELSKRGCFSKDPLGTPVETALQQVGKGEAVAAVQVLATAGQIRDAAAQGTELGMFPLPATDDAQATRMPGAVGTSYAINAKARDRAAAEKFIDFLAQPQIMNDYAAKSNAAPAIPNDAFAPDPAFAALLEYQKSGRTVPFMDQFWPNPKVQQAHLSGVQELFSGAATPQDVLTEMDKAYKSN</sequence>
<evidence type="ECO:0000256" key="3">
    <source>
        <dbReference type="SAM" id="SignalP"/>
    </source>
</evidence>
<accession>A0ABT0G767</accession>
<organism evidence="4 5">
    <name type="scientific">Actinomadura luzonensis</name>
    <dbReference type="NCBI Taxonomy" id="2805427"/>
    <lineage>
        <taxon>Bacteria</taxon>
        <taxon>Bacillati</taxon>
        <taxon>Actinomycetota</taxon>
        <taxon>Actinomycetes</taxon>
        <taxon>Streptosporangiales</taxon>
        <taxon>Thermomonosporaceae</taxon>
        <taxon>Actinomadura</taxon>
    </lineage>
</organism>
<name>A0ABT0G767_9ACTN</name>
<keyword evidence="5" id="KW-1185">Reference proteome</keyword>
<evidence type="ECO:0000256" key="2">
    <source>
        <dbReference type="ARBA" id="ARBA00022448"/>
    </source>
</evidence>
<gene>
    <name evidence="4" type="ORF">MF672_042605</name>
</gene>
<dbReference type="RefSeq" id="WP_242381302.1">
    <property type="nucleotide sequence ID" value="NZ_JAKRKC020000002.1"/>
</dbReference>
<dbReference type="EMBL" id="JAKRKC020000002">
    <property type="protein sequence ID" value="MCK2220452.1"/>
    <property type="molecule type" value="Genomic_DNA"/>
</dbReference>
<feature type="chain" id="PRO_5046586490" evidence="3">
    <location>
        <begin position="21"/>
        <end position="424"/>
    </location>
</feature>
<comment type="caution">
    <text evidence="4">The sequence shown here is derived from an EMBL/GenBank/DDBJ whole genome shotgun (WGS) entry which is preliminary data.</text>
</comment>
<keyword evidence="3" id="KW-0732">Signal</keyword>
<evidence type="ECO:0000313" key="4">
    <source>
        <dbReference type="EMBL" id="MCK2220452.1"/>
    </source>
</evidence>
<keyword evidence="2" id="KW-0813">Transport</keyword>
<dbReference type="Proteomes" id="UP001317259">
    <property type="component" value="Unassembled WGS sequence"/>
</dbReference>
<dbReference type="InterPro" id="IPR006059">
    <property type="entry name" value="SBP"/>
</dbReference>
<dbReference type="SUPFAM" id="SSF53850">
    <property type="entry name" value="Periplasmic binding protein-like II"/>
    <property type="match status" value="1"/>
</dbReference>
<evidence type="ECO:0000313" key="5">
    <source>
        <dbReference type="Proteomes" id="UP001317259"/>
    </source>
</evidence>
<dbReference type="PROSITE" id="PS51257">
    <property type="entry name" value="PROKAR_LIPOPROTEIN"/>
    <property type="match status" value="1"/>
</dbReference>
<proteinExistence type="inferred from homology"/>
<comment type="similarity">
    <text evidence="1">Belongs to the bacterial solute-binding protein 1 family.</text>
</comment>
<dbReference type="Gene3D" id="3.40.190.10">
    <property type="entry name" value="Periplasmic binding protein-like II"/>
    <property type="match status" value="2"/>
</dbReference>
<reference evidence="4 5" key="1">
    <citation type="submission" date="2022-04" db="EMBL/GenBank/DDBJ databases">
        <title>Genome draft of Actinomadura sp. ATCC 31491.</title>
        <authorList>
            <person name="Shi X."/>
            <person name="Du Y."/>
        </authorList>
    </citation>
    <scope>NUCLEOTIDE SEQUENCE [LARGE SCALE GENOMIC DNA]</scope>
    <source>
        <strain evidence="4 5">ATCC 31491</strain>
    </source>
</reference>
<feature type="signal peptide" evidence="3">
    <location>
        <begin position="1"/>
        <end position="20"/>
    </location>
</feature>
<dbReference type="PANTHER" id="PTHR43649">
    <property type="entry name" value="ARABINOSE-BINDING PROTEIN-RELATED"/>
    <property type="match status" value="1"/>
</dbReference>
<protein>
    <submittedName>
        <fullName evidence="4">Extracellular solute-binding protein</fullName>
    </submittedName>
</protein>